<sequence>MRVSGIFDRSVTILSCSGLLVFAGLAARTADHYARGAVMSTVRVAHLSGAETTAILTKAKIASPVQNGVDAYRVLYRTVNTRGGSTPASGLLVLPGDSARRLRLVAYEHGRLTARRTAPSVDATQPDRARAIMFAAAGYAVVAPDYLGLGKGVGRHPYEHVSSELNASVDLLRAARTVARRQHRTLDPKVLVTGFSQGGPAAMALGEKLQAGKVPHFGPAAVAPVSGPFDLEHVQVPAELDGRLAQRQAVFDLAYWLASTRRIYHLYRRPAEAFQEPYASSVKQLFDGHHDEATVVGSLPSTPERLLTPAFADRLRHPAGGLLRAMRSSDDTCAWKPRVPVRIYAATGDRSVPIANAKACQAASGGGLVDLGARTDHDGSARLALPQILTWFRQLAPPS</sequence>
<dbReference type="PIRSF" id="PIRSF029171">
    <property type="entry name" value="Esterase_LipA"/>
    <property type="match status" value="1"/>
</dbReference>
<dbReference type="GO" id="GO:0016787">
    <property type="term" value="F:hydrolase activity"/>
    <property type="evidence" value="ECO:0007669"/>
    <property type="project" value="UniProtKB-KW"/>
</dbReference>
<evidence type="ECO:0000313" key="1">
    <source>
        <dbReference type="EMBL" id="GAA4636751.1"/>
    </source>
</evidence>
<accession>A0ABP8UQC9</accession>
<name>A0ABP8UQC9_9ACTN</name>
<keyword evidence="2" id="KW-1185">Reference proteome</keyword>
<dbReference type="InterPro" id="IPR029058">
    <property type="entry name" value="AB_hydrolase_fold"/>
</dbReference>
<protein>
    <submittedName>
        <fullName evidence="1">Alpha/beta fold hydrolase</fullName>
    </submittedName>
</protein>
<dbReference type="Gene3D" id="3.40.50.1820">
    <property type="entry name" value="alpha/beta hydrolase"/>
    <property type="match status" value="1"/>
</dbReference>
<proteinExistence type="predicted"/>
<dbReference type="Gene3D" id="1.10.260.160">
    <property type="match status" value="1"/>
</dbReference>
<gene>
    <name evidence="1" type="ORF">GCM10023196_087740</name>
</gene>
<comment type="caution">
    <text evidence="1">The sequence shown here is derived from an EMBL/GenBank/DDBJ whole genome shotgun (WGS) entry which is preliminary data.</text>
</comment>
<organism evidence="1 2">
    <name type="scientific">Actinoallomurus vinaceus</name>
    <dbReference type="NCBI Taxonomy" id="1080074"/>
    <lineage>
        <taxon>Bacteria</taxon>
        <taxon>Bacillati</taxon>
        <taxon>Actinomycetota</taxon>
        <taxon>Actinomycetes</taxon>
        <taxon>Streptosporangiales</taxon>
        <taxon>Thermomonosporaceae</taxon>
        <taxon>Actinoallomurus</taxon>
    </lineage>
</organism>
<dbReference type="PANTHER" id="PTHR34853">
    <property type="match status" value="1"/>
</dbReference>
<keyword evidence="1" id="KW-0378">Hydrolase</keyword>
<dbReference type="Proteomes" id="UP001501442">
    <property type="component" value="Unassembled WGS sequence"/>
</dbReference>
<evidence type="ECO:0000313" key="2">
    <source>
        <dbReference type="Proteomes" id="UP001501442"/>
    </source>
</evidence>
<dbReference type="RefSeq" id="WP_345439719.1">
    <property type="nucleotide sequence ID" value="NZ_BAABHK010000018.1"/>
</dbReference>
<dbReference type="InterPro" id="IPR005152">
    <property type="entry name" value="Lipase_secreted"/>
</dbReference>
<dbReference type="PANTHER" id="PTHR34853:SF1">
    <property type="entry name" value="LIPASE 5"/>
    <property type="match status" value="1"/>
</dbReference>
<dbReference type="SUPFAM" id="SSF53474">
    <property type="entry name" value="alpha/beta-Hydrolases"/>
    <property type="match status" value="1"/>
</dbReference>
<dbReference type="EMBL" id="BAABHK010000018">
    <property type="protein sequence ID" value="GAA4636751.1"/>
    <property type="molecule type" value="Genomic_DNA"/>
</dbReference>
<reference evidence="2" key="1">
    <citation type="journal article" date="2019" name="Int. J. Syst. Evol. Microbiol.">
        <title>The Global Catalogue of Microorganisms (GCM) 10K type strain sequencing project: providing services to taxonomists for standard genome sequencing and annotation.</title>
        <authorList>
            <consortium name="The Broad Institute Genomics Platform"/>
            <consortium name="The Broad Institute Genome Sequencing Center for Infectious Disease"/>
            <person name="Wu L."/>
            <person name="Ma J."/>
        </authorList>
    </citation>
    <scope>NUCLEOTIDE SEQUENCE [LARGE SCALE GENOMIC DNA]</scope>
    <source>
        <strain evidence="2">JCM 17939</strain>
    </source>
</reference>